<proteinExistence type="inferred from homology"/>
<evidence type="ECO:0000256" key="3">
    <source>
        <dbReference type="ARBA" id="ARBA00022741"/>
    </source>
</evidence>
<keyword evidence="7" id="KW-0472">Membrane</keyword>
<keyword evidence="3 7" id="KW-0547">Nucleotide-binding</keyword>
<dbReference type="RefSeq" id="WP_204664816.1">
    <property type="nucleotide sequence ID" value="NZ_JAFBDT010000018.1"/>
</dbReference>
<dbReference type="PROSITE" id="PS50893">
    <property type="entry name" value="ABC_TRANSPORTER_2"/>
    <property type="match status" value="1"/>
</dbReference>
<dbReference type="InterPro" id="IPR005892">
    <property type="entry name" value="Gly-betaine_transp_ATP-bd"/>
</dbReference>
<dbReference type="InterPro" id="IPR000644">
    <property type="entry name" value="CBS_dom"/>
</dbReference>
<dbReference type="InterPro" id="IPR003593">
    <property type="entry name" value="AAA+_ATPase"/>
</dbReference>
<dbReference type="CDD" id="cd03294">
    <property type="entry name" value="ABC_Pro_Gly_Betaine"/>
    <property type="match status" value="1"/>
</dbReference>
<organism evidence="9 10">
    <name type="scientific">Fusibacter tunisiensis</name>
    <dbReference type="NCBI Taxonomy" id="1008308"/>
    <lineage>
        <taxon>Bacteria</taxon>
        <taxon>Bacillati</taxon>
        <taxon>Bacillota</taxon>
        <taxon>Clostridia</taxon>
        <taxon>Eubacteriales</taxon>
        <taxon>Eubacteriales Family XII. Incertae Sedis</taxon>
        <taxon>Fusibacter</taxon>
    </lineage>
</organism>
<evidence type="ECO:0000256" key="6">
    <source>
        <dbReference type="ARBA" id="ARBA00023122"/>
    </source>
</evidence>
<keyword evidence="7" id="KW-0997">Cell inner membrane</keyword>
<accession>A0ABS2MSJ7</accession>
<dbReference type="Gene3D" id="3.10.580.10">
    <property type="entry name" value="CBS-domain"/>
    <property type="match status" value="1"/>
</dbReference>
<dbReference type="PANTHER" id="PTHR43869">
    <property type="entry name" value="GLYCINE BETAINE/PROLINE BETAINE TRANSPORT SYSTEM ATP-BINDING PROTEIN PROV"/>
    <property type="match status" value="1"/>
</dbReference>
<dbReference type="GO" id="GO:0005524">
    <property type="term" value="F:ATP binding"/>
    <property type="evidence" value="ECO:0007669"/>
    <property type="project" value="UniProtKB-KW"/>
</dbReference>
<comment type="caution">
    <text evidence="9">The sequence shown here is derived from an EMBL/GenBank/DDBJ whole genome shotgun (WGS) entry which is preliminary data.</text>
</comment>
<dbReference type="EC" id="7.6.2.9" evidence="7"/>
<dbReference type="Pfam" id="PF00005">
    <property type="entry name" value="ABC_tran"/>
    <property type="match status" value="1"/>
</dbReference>
<dbReference type="InterPro" id="IPR046342">
    <property type="entry name" value="CBS_dom_sf"/>
</dbReference>
<keyword evidence="5" id="KW-0029">Amino-acid transport</keyword>
<dbReference type="Gene3D" id="3.40.50.300">
    <property type="entry name" value="P-loop containing nucleotide triphosphate hydrolases"/>
    <property type="match status" value="1"/>
</dbReference>
<comment type="catalytic activity">
    <reaction evidence="7">
        <text>a quaternary ammonium(out) + ATP + H2O = a quaternary ammonium(in) + ADP + phosphate + H(+)</text>
        <dbReference type="Rhea" id="RHEA:11036"/>
        <dbReference type="ChEBI" id="CHEBI:15377"/>
        <dbReference type="ChEBI" id="CHEBI:15378"/>
        <dbReference type="ChEBI" id="CHEBI:30616"/>
        <dbReference type="ChEBI" id="CHEBI:35267"/>
        <dbReference type="ChEBI" id="CHEBI:43474"/>
        <dbReference type="ChEBI" id="CHEBI:456216"/>
    </reaction>
</comment>
<evidence type="ECO:0000313" key="10">
    <source>
        <dbReference type="Proteomes" id="UP000767854"/>
    </source>
</evidence>
<comment type="subcellular location">
    <subcellularLocation>
        <location evidence="7">Cell inner membrane</location>
        <topology evidence="7">Peripheral membrane protein</topology>
    </subcellularLocation>
</comment>
<evidence type="ECO:0000259" key="8">
    <source>
        <dbReference type="PROSITE" id="PS50893"/>
    </source>
</evidence>
<dbReference type="InterPro" id="IPR003439">
    <property type="entry name" value="ABC_transporter-like_ATP-bd"/>
</dbReference>
<evidence type="ECO:0000256" key="2">
    <source>
        <dbReference type="ARBA" id="ARBA00022448"/>
    </source>
</evidence>
<dbReference type="SUPFAM" id="SSF52540">
    <property type="entry name" value="P-loop containing nucleoside triphosphate hydrolases"/>
    <property type="match status" value="1"/>
</dbReference>
<dbReference type="NCBIfam" id="TIGR01186">
    <property type="entry name" value="proV"/>
    <property type="match status" value="1"/>
</dbReference>
<evidence type="ECO:0000256" key="5">
    <source>
        <dbReference type="ARBA" id="ARBA00022970"/>
    </source>
</evidence>
<dbReference type="InterPro" id="IPR027417">
    <property type="entry name" value="P-loop_NTPase"/>
</dbReference>
<dbReference type="SMART" id="SM00116">
    <property type="entry name" value="CBS"/>
    <property type="match status" value="2"/>
</dbReference>
<sequence>MNKIEVRELTKIFGKHPKQGIKLLKDGHSKDEILKKTKMTVGVNRVSFDVKEGEVFVIMGLSGSGKSTLVRLINRLIEPSYGSILIDGEDLSKMDMKALLDTRRKKLSMVFQNFGLFPHKTIIENTGFGLEVQGVEKTKVKDQSLKALEMVGLKGYEDQYPKQLSGGMQQRVGLARALANDPDILLMDEAFSALDPLIRKDMQDELLDLQQKMKKTILFITHDLDEALKIGDRIALMKDGVIVQIGTPEEIMINPSNAYVEKFVEDVDRSKVFTAAHVMLRPETIQIEKHGPRVALQKMKQAGISSVYVTKNTHELYGIVTAEAAAQAVENGIGKLEEIIEKEVPRVTLDTTLHDLFPVIYDSPIPIAVTEGDVLKGIIVRGAVLAALAGNEVNLNE</sequence>
<dbReference type="SMART" id="SM00382">
    <property type="entry name" value="AAA"/>
    <property type="match status" value="1"/>
</dbReference>
<evidence type="ECO:0000313" key="9">
    <source>
        <dbReference type="EMBL" id="MBM7562408.1"/>
    </source>
</evidence>
<name>A0ABS2MSJ7_9FIRM</name>
<feature type="domain" description="ABC transporter" evidence="8">
    <location>
        <begin position="28"/>
        <end position="264"/>
    </location>
</feature>
<protein>
    <recommendedName>
        <fullName evidence="7">Quaternary amine transport ATP-binding protein</fullName>
        <ecNumber evidence="7">7.6.2.9</ecNumber>
    </recommendedName>
</protein>
<dbReference type="InterPro" id="IPR051921">
    <property type="entry name" value="ABC_osmolyte_uptake_ATP-bind"/>
</dbReference>
<keyword evidence="4 7" id="KW-0067">ATP-binding</keyword>
<dbReference type="PROSITE" id="PS00211">
    <property type="entry name" value="ABC_TRANSPORTER_1"/>
    <property type="match status" value="1"/>
</dbReference>
<keyword evidence="7" id="KW-1003">Cell membrane</keyword>
<dbReference type="SUPFAM" id="SSF54631">
    <property type="entry name" value="CBS-domain pair"/>
    <property type="match status" value="1"/>
</dbReference>
<keyword evidence="2 7" id="KW-0813">Transport</keyword>
<dbReference type="InterPro" id="IPR017871">
    <property type="entry name" value="ABC_transporter-like_CS"/>
</dbReference>
<dbReference type="Proteomes" id="UP000767854">
    <property type="component" value="Unassembled WGS sequence"/>
</dbReference>
<keyword evidence="6" id="KW-0129">CBS domain</keyword>
<gene>
    <name evidence="9" type="ORF">JOC49_001968</name>
</gene>
<evidence type="ECO:0000256" key="4">
    <source>
        <dbReference type="ARBA" id="ARBA00022840"/>
    </source>
</evidence>
<evidence type="ECO:0000256" key="7">
    <source>
        <dbReference type="RuleBase" id="RU369116"/>
    </source>
</evidence>
<dbReference type="EMBL" id="JAFBDT010000018">
    <property type="protein sequence ID" value="MBM7562408.1"/>
    <property type="molecule type" value="Genomic_DNA"/>
</dbReference>
<dbReference type="PANTHER" id="PTHR43869:SF1">
    <property type="entry name" value="GLYCINE BETAINE_PROLINE BETAINE TRANSPORT SYSTEM ATP-BINDING PROTEIN PROV"/>
    <property type="match status" value="1"/>
</dbReference>
<keyword evidence="10" id="KW-1185">Reference proteome</keyword>
<evidence type="ECO:0000256" key="1">
    <source>
        <dbReference type="ARBA" id="ARBA00005417"/>
    </source>
</evidence>
<comment type="similarity">
    <text evidence="1 7">Belongs to the ABC transporter superfamily.</text>
</comment>
<reference evidence="9 10" key="1">
    <citation type="submission" date="2021-01" db="EMBL/GenBank/DDBJ databases">
        <title>Genomic Encyclopedia of Type Strains, Phase IV (KMG-IV): sequencing the most valuable type-strain genomes for metagenomic binning, comparative biology and taxonomic classification.</title>
        <authorList>
            <person name="Goeker M."/>
        </authorList>
    </citation>
    <scope>NUCLEOTIDE SEQUENCE [LARGE SCALE GENOMIC DNA]</scope>
    <source>
        <strain evidence="9 10">DSM 24436</strain>
    </source>
</reference>
<comment type="subunit">
    <text evidence="7">The complex is probably composed of two ATP-binding proteins, two transmembrane proteins and a solute-binding protein.</text>
</comment>